<dbReference type="InterPro" id="IPR007267">
    <property type="entry name" value="GtrA_DPMS_TM"/>
</dbReference>
<proteinExistence type="inferred from homology"/>
<dbReference type="PANTHER" id="PTHR38459">
    <property type="entry name" value="PROPHAGE BACTOPRENOL-LINKED GLUCOSE TRANSLOCASE HOMOLOG"/>
    <property type="match status" value="1"/>
</dbReference>
<dbReference type="GO" id="GO:0000271">
    <property type="term" value="P:polysaccharide biosynthetic process"/>
    <property type="evidence" value="ECO:0007669"/>
    <property type="project" value="InterPro"/>
</dbReference>
<evidence type="ECO:0000256" key="3">
    <source>
        <dbReference type="ARBA" id="ARBA00022692"/>
    </source>
</evidence>
<evidence type="ECO:0000313" key="9">
    <source>
        <dbReference type="Proteomes" id="UP000346198"/>
    </source>
</evidence>
<comment type="subcellular location">
    <subcellularLocation>
        <location evidence="1">Membrane</location>
        <topology evidence="1">Multi-pass membrane protein</topology>
    </subcellularLocation>
</comment>
<evidence type="ECO:0000256" key="5">
    <source>
        <dbReference type="ARBA" id="ARBA00023136"/>
    </source>
</evidence>
<feature type="transmembrane region" description="Helical" evidence="6">
    <location>
        <begin position="12"/>
        <end position="38"/>
    </location>
</feature>
<name>A0A6C2UFR2_9BACT</name>
<evidence type="ECO:0000313" key="8">
    <source>
        <dbReference type="EMBL" id="VGO18271.1"/>
    </source>
</evidence>
<evidence type="ECO:0000256" key="6">
    <source>
        <dbReference type="SAM" id="Phobius"/>
    </source>
</evidence>
<keyword evidence="3 6" id="KW-0812">Transmembrane</keyword>
<dbReference type="InterPro" id="IPR051401">
    <property type="entry name" value="GtrA_CellWall_Glycosyl"/>
</dbReference>
<dbReference type="GO" id="GO:0005886">
    <property type="term" value="C:plasma membrane"/>
    <property type="evidence" value="ECO:0007669"/>
    <property type="project" value="TreeGrafter"/>
</dbReference>
<feature type="transmembrane region" description="Helical" evidence="6">
    <location>
        <begin position="78"/>
        <end position="95"/>
    </location>
</feature>
<keyword evidence="4 6" id="KW-1133">Transmembrane helix</keyword>
<comment type="similarity">
    <text evidence="2">Belongs to the GtrA family.</text>
</comment>
<reference evidence="8 9" key="1">
    <citation type="submission" date="2019-04" db="EMBL/GenBank/DDBJ databases">
        <authorList>
            <person name="Van Vliet M D."/>
        </authorList>
    </citation>
    <scope>NUCLEOTIDE SEQUENCE [LARGE SCALE GENOMIC DNA]</scope>
    <source>
        <strain evidence="8 9">F21</strain>
    </source>
</reference>
<dbReference type="EMBL" id="CAAHFH010000001">
    <property type="protein sequence ID" value="VGO18271.1"/>
    <property type="molecule type" value="Genomic_DNA"/>
</dbReference>
<dbReference type="AlphaFoldDB" id="A0A6C2UFR2"/>
<dbReference type="Pfam" id="PF04138">
    <property type="entry name" value="GtrA_DPMS_TM"/>
    <property type="match status" value="1"/>
</dbReference>
<sequence>MRRHLLKLIRTQVFRFLLTGGWNTIFSYALFSGLYFAFSEKVHYMVILTVSTVLGVTNAYVCHKFFVFRTKGNYLREYLRFYAVYSVQIVINYISLPLLMKSGMSPYLAQGLIVGITTAGTYLGHKHISFASPKRQL</sequence>
<feature type="domain" description="GtrA/DPMS transmembrane" evidence="7">
    <location>
        <begin position="15"/>
        <end position="130"/>
    </location>
</feature>
<accession>A0A6C2UFR2</accession>
<evidence type="ECO:0000256" key="1">
    <source>
        <dbReference type="ARBA" id="ARBA00004141"/>
    </source>
</evidence>
<dbReference type="PANTHER" id="PTHR38459:SF1">
    <property type="entry name" value="PROPHAGE BACTOPRENOL-LINKED GLUCOSE TRANSLOCASE HOMOLOG"/>
    <property type="match status" value="1"/>
</dbReference>
<feature type="transmembrane region" description="Helical" evidence="6">
    <location>
        <begin position="107"/>
        <end position="125"/>
    </location>
</feature>
<gene>
    <name evidence="8" type="ORF">SCARR_00323</name>
</gene>
<dbReference type="Proteomes" id="UP000346198">
    <property type="component" value="Unassembled WGS sequence"/>
</dbReference>
<keyword evidence="5 6" id="KW-0472">Membrane</keyword>
<evidence type="ECO:0000259" key="7">
    <source>
        <dbReference type="Pfam" id="PF04138"/>
    </source>
</evidence>
<protein>
    <recommendedName>
        <fullName evidence="7">GtrA/DPMS transmembrane domain-containing protein</fullName>
    </recommendedName>
</protein>
<organism evidence="8 9">
    <name type="scientific">Pontiella sulfatireligans</name>
    <dbReference type="NCBI Taxonomy" id="2750658"/>
    <lineage>
        <taxon>Bacteria</taxon>
        <taxon>Pseudomonadati</taxon>
        <taxon>Kiritimatiellota</taxon>
        <taxon>Kiritimatiellia</taxon>
        <taxon>Kiritimatiellales</taxon>
        <taxon>Pontiellaceae</taxon>
        <taxon>Pontiella</taxon>
    </lineage>
</organism>
<feature type="transmembrane region" description="Helical" evidence="6">
    <location>
        <begin position="44"/>
        <end position="66"/>
    </location>
</feature>
<keyword evidence="9" id="KW-1185">Reference proteome</keyword>
<evidence type="ECO:0000256" key="4">
    <source>
        <dbReference type="ARBA" id="ARBA00022989"/>
    </source>
</evidence>
<evidence type="ECO:0000256" key="2">
    <source>
        <dbReference type="ARBA" id="ARBA00009399"/>
    </source>
</evidence>